<dbReference type="EMBL" id="FNHL01000001">
    <property type="protein sequence ID" value="SDM07589.1"/>
    <property type="molecule type" value="Genomic_DNA"/>
</dbReference>
<gene>
    <name evidence="2" type="ORF">SAMN04487949_0747</name>
</gene>
<dbReference type="Proteomes" id="UP000199451">
    <property type="component" value="Unassembled WGS sequence"/>
</dbReference>
<keyword evidence="1" id="KW-0472">Membrane</keyword>
<name>A0A1G9Q9F1_9EURY</name>
<proteinExistence type="predicted"/>
<protein>
    <submittedName>
        <fullName evidence="2">Uncharacterized protein</fullName>
    </submittedName>
</protein>
<evidence type="ECO:0000256" key="1">
    <source>
        <dbReference type="SAM" id="Phobius"/>
    </source>
</evidence>
<feature type="transmembrane region" description="Helical" evidence="1">
    <location>
        <begin position="32"/>
        <end position="50"/>
    </location>
</feature>
<organism evidence="2 3">
    <name type="scientific">Halogranum gelatinilyticum</name>
    <dbReference type="NCBI Taxonomy" id="660521"/>
    <lineage>
        <taxon>Archaea</taxon>
        <taxon>Methanobacteriati</taxon>
        <taxon>Methanobacteriota</taxon>
        <taxon>Stenosarchaea group</taxon>
        <taxon>Halobacteria</taxon>
        <taxon>Halobacteriales</taxon>
        <taxon>Haloferacaceae</taxon>
    </lineage>
</organism>
<evidence type="ECO:0000313" key="3">
    <source>
        <dbReference type="Proteomes" id="UP000199451"/>
    </source>
</evidence>
<dbReference type="STRING" id="660521.SAMN04487949_0747"/>
<accession>A0A1G9Q9F1</accession>
<keyword evidence="1" id="KW-1133">Transmembrane helix</keyword>
<dbReference type="OrthoDB" id="306663at2157"/>
<keyword evidence="3" id="KW-1185">Reference proteome</keyword>
<keyword evidence="1" id="KW-0812">Transmembrane</keyword>
<dbReference type="AlphaFoldDB" id="A0A1G9Q9F1"/>
<dbReference type="RefSeq" id="WP_089694189.1">
    <property type="nucleotide sequence ID" value="NZ_FNHL01000001.1"/>
</dbReference>
<dbReference type="Pfam" id="PF23928">
    <property type="entry name" value="DUF7266"/>
    <property type="match status" value="1"/>
</dbReference>
<evidence type="ECO:0000313" key="2">
    <source>
        <dbReference type="EMBL" id="SDM07589.1"/>
    </source>
</evidence>
<reference evidence="3" key="1">
    <citation type="submission" date="2016-10" db="EMBL/GenBank/DDBJ databases">
        <authorList>
            <person name="Varghese N."/>
            <person name="Submissions S."/>
        </authorList>
    </citation>
    <scope>NUCLEOTIDE SEQUENCE [LARGE SCALE GENOMIC DNA]</scope>
    <source>
        <strain evidence="3">CGMCC 1.10119</strain>
    </source>
</reference>
<sequence length="163" mass="17298">MADAGDRRSDVGGGLRADRRGLSPVVGKTLEIGIVLLFVSLVTVALYGGIVPEYRTAAADEVGDRTLVAAAERIEVAVPPDATGVHSETRVDLPRTIRDEQYRLRVTNRTLVLDHPDAAVSGRLPLAFPDRVTDVSGVWDSTDDLLVVVDGGADVSVRLEVAG</sequence>
<dbReference type="InterPro" id="IPR055690">
    <property type="entry name" value="DUF7266"/>
</dbReference>